<dbReference type="NCBIfam" id="TIGR00229">
    <property type="entry name" value="sensory_box"/>
    <property type="match status" value="1"/>
</dbReference>
<dbReference type="Gene3D" id="3.30.450.20">
    <property type="entry name" value="PAS domain"/>
    <property type="match status" value="1"/>
</dbReference>
<dbReference type="AlphaFoldDB" id="A0AA42WU59"/>
<gene>
    <name evidence="18" type="ORF">N5J77_11745</name>
</gene>
<evidence type="ECO:0000256" key="8">
    <source>
        <dbReference type="ARBA" id="ARBA00022679"/>
    </source>
</evidence>
<accession>A0AA42WU59</accession>
<protein>
    <recommendedName>
        <fullName evidence="2">histidine kinase</fullName>
        <ecNumber evidence="2">2.7.13.3</ecNumber>
    </recommendedName>
</protein>
<dbReference type="PROSITE" id="PS50113">
    <property type="entry name" value="PAC"/>
    <property type="match status" value="1"/>
</dbReference>
<evidence type="ECO:0000313" key="19">
    <source>
        <dbReference type="Proteomes" id="UP001162318"/>
    </source>
</evidence>
<dbReference type="GO" id="GO:0005524">
    <property type="term" value="F:ATP binding"/>
    <property type="evidence" value="ECO:0007669"/>
    <property type="project" value="UniProtKB-KW"/>
</dbReference>
<comment type="caution">
    <text evidence="18">The sequence shown here is derived from an EMBL/GenBank/DDBJ whole genome shotgun (WGS) entry which is preliminary data.</text>
</comment>
<comment type="catalytic activity">
    <reaction evidence="1">
        <text>ATP + protein L-histidine = ADP + protein N-phospho-L-histidine.</text>
        <dbReference type="EC" id="2.7.13.3"/>
    </reaction>
</comment>
<evidence type="ECO:0000256" key="11">
    <source>
        <dbReference type="ARBA" id="ARBA00022777"/>
    </source>
</evidence>
<dbReference type="Gene3D" id="3.30.565.10">
    <property type="entry name" value="Histidine kinase-like ATPase, C-terminal domain"/>
    <property type="match status" value="1"/>
</dbReference>
<dbReference type="SUPFAM" id="SSF55874">
    <property type="entry name" value="ATPase domain of HSP90 chaperone/DNA topoisomerase II/histidine kinase"/>
    <property type="match status" value="1"/>
</dbReference>
<evidence type="ECO:0000256" key="9">
    <source>
        <dbReference type="ARBA" id="ARBA00022737"/>
    </source>
</evidence>
<keyword evidence="12" id="KW-0067">ATP-binding</keyword>
<reference evidence="18" key="1">
    <citation type="submission" date="2022-09" db="EMBL/GenBank/DDBJ databases">
        <title>Intensive care unit water sources are persistently colonized with multi-drug resistant bacteria and are the site of extensive horizontal gene transfer of antibiotic resistance genes.</title>
        <authorList>
            <person name="Diorio-Toth L."/>
        </authorList>
    </citation>
    <scope>NUCLEOTIDE SEQUENCE</scope>
    <source>
        <strain evidence="18">GD03659</strain>
    </source>
</reference>
<dbReference type="RefSeq" id="WP_228222842.1">
    <property type="nucleotide sequence ID" value="NZ_JAAALC010000009.1"/>
</dbReference>
<dbReference type="GO" id="GO:0006355">
    <property type="term" value="P:regulation of DNA-templated transcription"/>
    <property type="evidence" value="ECO:0007669"/>
    <property type="project" value="InterPro"/>
</dbReference>
<keyword evidence="15" id="KW-0675">Receptor</keyword>
<dbReference type="InterPro" id="IPR001610">
    <property type="entry name" value="PAC"/>
</dbReference>
<keyword evidence="14" id="KW-0843">Virulence</keyword>
<dbReference type="EMBL" id="JAOCKX010000014">
    <property type="protein sequence ID" value="MDH2131798.1"/>
    <property type="molecule type" value="Genomic_DNA"/>
</dbReference>
<evidence type="ECO:0000256" key="6">
    <source>
        <dbReference type="ARBA" id="ARBA00022630"/>
    </source>
</evidence>
<name>A0AA42WU59_SPHYA</name>
<evidence type="ECO:0000256" key="4">
    <source>
        <dbReference type="ARBA" id="ARBA00022553"/>
    </source>
</evidence>
<dbReference type="InterPro" id="IPR035965">
    <property type="entry name" value="PAS-like_dom_sf"/>
</dbReference>
<evidence type="ECO:0000259" key="17">
    <source>
        <dbReference type="PROSITE" id="PS50113"/>
    </source>
</evidence>
<keyword evidence="8" id="KW-0808">Transferase</keyword>
<dbReference type="GO" id="GO:0004673">
    <property type="term" value="F:protein histidine kinase activity"/>
    <property type="evidence" value="ECO:0007669"/>
    <property type="project" value="UniProtKB-EC"/>
</dbReference>
<evidence type="ECO:0000256" key="2">
    <source>
        <dbReference type="ARBA" id="ARBA00012438"/>
    </source>
</evidence>
<keyword evidence="5" id="KW-0716">Sensory transduction</keyword>
<dbReference type="SMART" id="SM00911">
    <property type="entry name" value="HWE_HK"/>
    <property type="match status" value="1"/>
</dbReference>
<dbReference type="CDD" id="cd00130">
    <property type="entry name" value="PAS"/>
    <property type="match status" value="1"/>
</dbReference>
<sequence>MSHSTMYGPKFDAGLWLSSVVDNSGDAILSKTLDGVITSWNAGAEKLFGFSAAEAIGQPITLIIPEDRLHEEAEIIGKLRAGERVDRFETVRRRSDGEPVHIEVTISPVRNAEGEIIGASKIARDIGERLRHAEDQRLLVREMHHRIKNLLSIVQGLVSVGRRRADDVDDFADNLSSRIIALGAAQQLVLGLPGEERSGAALSELIGAVLEPYRDEGQITVAQCDAPVGAGASTSLALLMHELATNAVKYGALSNSDGLLQVDISMTQGNVTIAWRERGGTFDNGDQGFGTELMRAAMRGLGGTIEQAWRDGERVVTICLARDHLTR</sequence>
<evidence type="ECO:0000256" key="14">
    <source>
        <dbReference type="ARBA" id="ARBA00023026"/>
    </source>
</evidence>
<keyword evidence="13" id="KW-0157">Chromophore</keyword>
<keyword evidence="3" id="KW-0600">Photoreceptor protein</keyword>
<evidence type="ECO:0000256" key="7">
    <source>
        <dbReference type="ARBA" id="ARBA00022643"/>
    </source>
</evidence>
<dbReference type="Proteomes" id="UP001162318">
    <property type="component" value="Unassembled WGS sequence"/>
</dbReference>
<keyword evidence="4" id="KW-0597">Phosphoprotein</keyword>
<feature type="domain" description="PAS" evidence="16">
    <location>
        <begin position="17"/>
        <end position="68"/>
    </location>
</feature>
<dbReference type="InterPro" id="IPR000014">
    <property type="entry name" value="PAS"/>
</dbReference>
<dbReference type="Pfam" id="PF00989">
    <property type="entry name" value="PAS"/>
    <property type="match status" value="1"/>
</dbReference>
<dbReference type="PROSITE" id="PS50112">
    <property type="entry name" value="PAS"/>
    <property type="match status" value="1"/>
</dbReference>
<organism evidence="18 19">
    <name type="scientific">Sphingobium yanoikuyae</name>
    <name type="common">Sphingomonas yanoikuyae</name>
    <dbReference type="NCBI Taxonomy" id="13690"/>
    <lineage>
        <taxon>Bacteria</taxon>
        <taxon>Pseudomonadati</taxon>
        <taxon>Pseudomonadota</taxon>
        <taxon>Alphaproteobacteria</taxon>
        <taxon>Sphingomonadales</taxon>
        <taxon>Sphingomonadaceae</taxon>
        <taxon>Sphingobium</taxon>
    </lineage>
</organism>
<keyword evidence="11" id="KW-0418">Kinase</keyword>
<dbReference type="EC" id="2.7.13.3" evidence="2"/>
<evidence type="ECO:0000256" key="10">
    <source>
        <dbReference type="ARBA" id="ARBA00022741"/>
    </source>
</evidence>
<dbReference type="PANTHER" id="PTHR41523">
    <property type="entry name" value="TWO-COMPONENT SYSTEM SENSOR PROTEIN"/>
    <property type="match status" value="1"/>
</dbReference>
<evidence type="ECO:0000256" key="15">
    <source>
        <dbReference type="ARBA" id="ARBA00023170"/>
    </source>
</evidence>
<dbReference type="Pfam" id="PF07536">
    <property type="entry name" value="HWE_HK"/>
    <property type="match status" value="1"/>
</dbReference>
<proteinExistence type="predicted"/>
<evidence type="ECO:0000256" key="3">
    <source>
        <dbReference type="ARBA" id="ARBA00022543"/>
    </source>
</evidence>
<dbReference type="InterPro" id="IPR036890">
    <property type="entry name" value="HATPase_C_sf"/>
</dbReference>
<dbReference type="SUPFAM" id="SSF55785">
    <property type="entry name" value="PYP-like sensor domain (PAS domain)"/>
    <property type="match status" value="1"/>
</dbReference>
<keyword evidence="10" id="KW-0547">Nucleotide-binding</keyword>
<evidence type="ECO:0000313" key="18">
    <source>
        <dbReference type="EMBL" id="MDH2131798.1"/>
    </source>
</evidence>
<dbReference type="InterPro" id="IPR011102">
    <property type="entry name" value="Sig_transdc_His_kinase_HWE"/>
</dbReference>
<dbReference type="InterPro" id="IPR013767">
    <property type="entry name" value="PAS_fold"/>
</dbReference>
<dbReference type="InterPro" id="IPR000700">
    <property type="entry name" value="PAS-assoc_C"/>
</dbReference>
<dbReference type="GO" id="GO:0009881">
    <property type="term" value="F:photoreceptor activity"/>
    <property type="evidence" value="ECO:0007669"/>
    <property type="project" value="UniProtKB-KW"/>
</dbReference>
<evidence type="ECO:0000256" key="1">
    <source>
        <dbReference type="ARBA" id="ARBA00000085"/>
    </source>
</evidence>
<keyword evidence="6" id="KW-0285">Flavoprotein</keyword>
<evidence type="ECO:0000259" key="16">
    <source>
        <dbReference type="PROSITE" id="PS50112"/>
    </source>
</evidence>
<evidence type="ECO:0000256" key="13">
    <source>
        <dbReference type="ARBA" id="ARBA00022991"/>
    </source>
</evidence>
<dbReference type="SMART" id="SM00091">
    <property type="entry name" value="PAS"/>
    <property type="match status" value="1"/>
</dbReference>
<feature type="domain" description="PAC" evidence="17">
    <location>
        <begin position="86"/>
        <end position="138"/>
    </location>
</feature>
<dbReference type="PANTHER" id="PTHR41523:SF8">
    <property type="entry name" value="ETHYLENE RESPONSE SENSOR PROTEIN"/>
    <property type="match status" value="1"/>
</dbReference>
<keyword evidence="9" id="KW-0677">Repeat</keyword>
<evidence type="ECO:0000256" key="12">
    <source>
        <dbReference type="ARBA" id="ARBA00022840"/>
    </source>
</evidence>
<dbReference type="SMART" id="SM00086">
    <property type="entry name" value="PAC"/>
    <property type="match status" value="1"/>
</dbReference>
<keyword evidence="7" id="KW-0288">FMN</keyword>
<evidence type="ECO:0000256" key="5">
    <source>
        <dbReference type="ARBA" id="ARBA00022606"/>
    </source>
</evidence>